<dbReference type="AlphaFoldDB" id="A0A2K9EJ25"/>
<keyword evidence="2" id="KW-1185">Reference proteome</keyword>
<evidence type="ECO:0000313" key="2">
    <source>
        <dbReference type="Proteomes" id="UP000233742"/>
    </source>
</evidence>
<name>A0A2K9EJ25_9RHOB</name>
<dbReference type="Proteomes" id="UP000233742">
    <property type="component" value="Chromosome"/>
</dbReference>
<sequence length="245" mass="27188">MSKPKLSIMDHRKAEDVQYLVQPRGPGRSWVFRMVTPPALLGLPNPWDGKQLGKEIKRGLSTGHLPDARKLRDILLGGLRRLEAQQGDKGAFSLPSAFEWREAIAADADANTGDTHGGLELVLHDKLEAAAARGFPVDQLRRFSRIANGKGYPLERALAEYIKARRPGNPFQFKPISQSTADNLKTAAKHLRAFLLDVDNTVSERNSPNECSHEVQRKARRENGFCADCGQGGVQHVRQTPLKTR</sequence>
<proteinExistence type="predicted"/>
<evidence type="ECO:0000313" key="1">
    <source>
        <dbReference type="EMBL" id="AUH35008.1"/>
    </source>
</evidence>
<dbReference type="KEGG" id="paro:CUV01_17950"/>
<dbReference type="OrthoDB" id="7222937at2"/>
<organism evidence="1 2">
    <name type="scientific">Paracoccus tegillarcae</name>
    <dbReference type="NCBI Taxonomy" id="1529068"/>
    <lineage>
        <taxon>Bacteria</taxon>
        <taxon>Pseudomonadati</taxon>
        <taxon>Pseudomonadota</taxon>
        <taxon>Alphaproteobacteria</taxon>
        <taxon>Rhodobacterales</taxon>
        <taxon>Paracoccaceae</taxon>
        <taxon>Paracoccus</taxon>
    </lineage>
</organism>
<reference evidence="1 2" key="1">
    <citation type="submission" date="2017-12" db="EMBL/GenBank/DDBJ databases">
        <authorList>
            <person name="Hurst M.R.H."/>
        </authorList>
    </citation>
    <scope>NUCLEOTIDE SEQUENCE [LARGE SCALE GENOMIC DNA]</scope>
    <source>
        <strain evidence="1 2">BM15</strain>
    </source>
</reference>
<dbReference type="EMBL" id="CP025408">
    <property type="protein sequence ID" value="AUH35008.1"/>
    <property type="molecule type" value="Genomic_DNA"/>
</dbReference>
<dbReference type="RefSeq" id="WP_101461668.1">
    <property type="nucleotide sequence ID" value="NZ_CP025408.1"/>
</dbReference>
<accession>A0A2K9EJ25</accession>
<protein>
    <submittedName>
        <fullName evidence="1">Uncharacterized protein</fullName>
    </submittedName>
</protein>
<gene>
    <name evidence="1" type="ORF">CUV01_17950</name>
</gene>